<evidence type="ECO:0000313" key="5">
    <source>
        <dbReference type="Proteomes" id="UP001223547"/>
    </source>
</evidence>
<sequence>MAYLRSALKFLVIAALAVYGWLRVKLASEPILIILTYHRILPKHHPDREFEQPGMVTAPEVLRRHIHLMKSLGAIPIHLDEWLRLRASDRALPKLSVALTFDDGWKDNFQYAYPILKSENVPATVFLVTRLVDTNDVFWPEKVLKLLTSKPINEAGPEYQWLTPYLPNAQSNQSPLTLYQADQAINRLKSLDDATIMAHLSEASQRSPSSDASGDGRSILNRQELTEMASDDLVRYGAHTQHHFRLNRLDNPATLKREILGCLDDLNEFGTGIVPIFCYPNGDITAEGRKLVEDRYRAACTTKTGWNLGNRDPFDLHRFNLHDGNSGSARHLLATIGRGIL</sequence>
<evidence type="ECO:0000259" key="3">
    <source>
        <dbReference type="PROSITE" id="PS51677"/>
    </source>
</evidence>
<keyword evidence="5" id="KW-1185">Reference proteome</keyword>
<dbReference type="Pfam" id="PF01522">
    <property type="entry name" value="Polysacc_deac_1"/>
    <property type="match status" value="1"/>
</dbReference>
<comment type="subcellular location">
    <subcellularLocation>
        <location evidence="1">Secreted</location>
    </subcellularLocation>
</comment>
<dbReference type="Gene3D" id="3.20.20.370">
    <property type="entry name" value="Glycoside hydrolase/deacetylase"/>
    <property type="match status" value="1"/>
</dbReference>
<name>A0ABT7HBF8_9GAMM</name>
<feature type="domain" description="NodB homology" evidence="3">
    <location>
        <begin position="95"/>
        <end position="341"/>
    </location>
</feature>
<gene>
    <name evidence="4" type="ORF">QQF73_08595</name>
</gene>
<proteinExistence type="predicted"/>
<protein>
    <submittedName>
        <fullName evidence="4">Polysaccharide deacetylase family protein</fullName>
    </submittedName>
</protein>
<dbReference type="CDD" id="cd10918">
    <property type="entry name" value="CE4_NodB_like_5s_6s"/>
    <property type="match status" value="1"/>
</dbReference>
<dbReference type="EMBL" id="JASSQD010000001">
    <property type="protein sequence ID" value="MDK9557679.1"/>
    <property type="molecule type" value="Genomic_DNA"/>
</dbReference>
<keyword evidence="2" id="KW-0732">Signal</keyword>
<comment type="caution">
    <text evidence="4">The sequence shown here is derived from an EMBL/GenBank/DDBJ whole genome shotgun (WGS) entry which is preliminary data.</text>
</comment>
<dbReference type="Proteomes" id="UP001223547">
    <property type="component" value="Unassembled WGS sequence"/>
</dbReference>
<dbReference type="InterPro" id="IPR051398">
    <property type="entry name" value="Polysacch_Deacetylase"/>
</dbReference>
<dbReference type="PANTHER" id="PTHR34216">
    <property type="match status" value="1"/>
</dbReference>
<evidence type="ECO:0000313" key="4">
    <source>
        <dbReference type="EMBL" id="MDK9557679.1"/>
    </source>
</evidence>
<reference evidence="4 5" key="1">
    <citation type="submission" date="2023-05" db="EMBL/GenBank/DDBJ databases">
        <title>Marinobacter albus sp. nov., a marine bacterium isolated from sand in a coastal intertidal zone of huludao.</title>
        <authorList>
            <person name="Deng T."/>
        </authorList>
    </citation>
    <scope>NUCLEOTIDE SEQUENCE [LARGE SCALE GENOMIC DNA]</scope>
    <source>
        <strain evidence="4 5">M216</strain>
    </source>
</reference>
<accession>A0ABT7HBF8</accession>
<organism evidence="4 5">
    <name type="scientific">Marinobacter albus</name>
    <dbReference type="NCBI Taxonomy" id="3030833"/>
    <lineage>
        <taxon>Bacteria</taxon>
        <taxon>Pseudomonadati</taxon>
        <taxon>Pseudomonadota</taxon>
        <taxon>Gammaproteobacteria</taxon>
        <taxon>Pseudomonadales</taxon>
        <taxon>Marinobacteraceae</taxon>
        <taxon>Marinobacter</taxon>
    </lineage>
</organism>
<evidence type="ECO:0000256" key="1">
    <source>
        <dbReference type="ARBA" id="ARBA00004613"/>
    </source>
</evidence>
<dbReference type="PROSITE" id="PS51677">
    <property type="entry name" value="NODB"/>
    <property type="match status" value="1"/>
</dbReference>
<evidence type="ECO:0000256" key="2">
    <source>
        <dbReference type="ARBA" id="ARBA00022729"/>
    </source>
</evidence>
<dbReference type="InterPro" id="IPR011330">
    <property type="entry name" value="Glyco_hydro/deAcase_b/a-brl"/>
</dbReference>
<dbReference type="InterPro" id="IPR002509">
    <property type="entry name" value="NODB_dom"/>
</dbReference>
<dbReference type="SUPFAM" id="SSF88713">
    <property type="entry name" value="Glycoside hydrolase/deacetylase"/>
    <property type="match status" value="1"/>
</dbReference>
<dbReference type="RefSeq" id="WP_228743206.1">
    <property type="nucleotide sequence ID" value="NZ_JASSQD010000001.1"/>
</dbReference>
<dbReference type="PANTHER" id="PTHR34216:SF3">
    <property type="entry name" value="POLY-BETA-1,6-N-ACETYL-D-GLUCOSAMINE N-DEACETYLASE"/>
    <property type="match status" value="1"/>
</dbReference>